<accession>W7M0L7</accession>
<dbReference type="VEuPathDB" id="FungiDB:FVEG_15232"/>
<dbReference type="Proteomes" id="UP000009096">
    <property type="component" value="Chromosome 5"/>
</dbReference>
<keyword evidence="2" id="KW-1185">Reference proteome</keyword>
<organism evidence="1 2">
    <name type="scientific">Gibberella moniliformis (strain M3125 / FGSC 7600)</name>
    <name type="common">Maize ear and stalk rot fungus</name>
    <name type="synonym">Fusarium verticillioides</name>
    <dbReference type="NCBI Taxonomy" id="334819"/>
    <lineage>
        <taxon>Eukaryota</taxon>
        <taxon>Fungi</taxon>
        <taxon>Dikarya</taxon>
        <taxon>Ascomycota</taxon>
        <taxon>Pezizomycotina</taxon>
        <taxon>Sordariomycetes</taxon>
        <taxon>Hypocreomycetidae</taxon>
        <taxon>Hypocreales</taxon>
        <taxon>Nectriaceae</taxon>
        <taxon>Fusarium</taxon>
        <taxon>Fusarium fujikuroi species complex</taxon>
    </lineage>
</organism>
<dbReference type="RefSeq" id="XP_018747316.1">
    <property type="nucleotide sequence ID" value="XM_018904356.1"/>
</dbReference>
<evidence type="ECO:0000313" key="1">
    <source>
        <dbReference type="EMBL" id="EWG41125.1"/>
    </source>
</evidence>
<dbReference type="GeneID" id="30072108"/>
<protein>
    <recommendedName>
        <fullName evidence="3">Heterokaryon incompatibility domain-containing protein</fullName>
    </recommendedName>
</protein>
<dbReference type="EMBL" id="DS022244">
    <property type="protein sequence ID" value="EWG41125.1"/>
    <property type="molecule type" value="Genomic_DNA"/>
</dbReference>
<dbReference type="KEGG" id="fvr:FVEG_15232"/>
<name>W7M0L7_GIBM7</name>
<evidence type="ECO:0008006" key="3">
    <source>
        <dbReference type="Google" id="ProtNLM"/>
    </source>
</evidence>
<sequence>MSGIAKTFQEVTKDTHLAGLWKKVIHSDLTWKTNAGDGTEVLRSDSYAPTWSWASVVGGHTSLSLVYRKYGGVPISLINPVAERIVSEPPGGDPTGLRSAELDIECMLYYYRWTSQSSTLAVFKDETKLELYFDMQFISDYLLLDIADTVRKFKLMPEVEGVCVSLCAGYQGYGGTNVFIMLEHVSGVKFRRIGIFEHSHIGRWIGEWSGSGTRITLV</sequence>
<reference evidence="1 2" key="1">
    <citation type="journal article" date="2010" name="Nature">
        <title>Comparative genomics reveals mobile pathogenicity chromosomes in Fusarium.</title>
        <authorList>
            <person name="Ma L.J."/>
            <person name="van der Does H.C."/>
            <person name="Borkovich K.A."/>
            <person name="Coleman J.J."/>
            <person name="Daboussi M.J."/>
            <person name="Di Pietro A."/>
            <person name="Dufresne M."/>
            <person name="Freitag M."/>
            <person name="Grabherr M."/>
            <person name="Henrissat B."/>
            <person name="Houterman P.M."/>
            <person name="Kang S."/>
            <person name="Shim W.B."/>
            <person name="Woloshuk C."/>
            <person name="Xie X."/>
            <person name="Xu J.R."/>
            <person name="Antoniw J."/>
            <person name="Baker S.E."/>
            <person name="Bluhm B.H."/>
            <person name="Breakspear A."/>
            <person name="Brown D.W."/>
            <person name="Butchko R.A."/>
            <person name="Chapman S."/>
            <person name="Coulson R."/>
            <person name="Coutinho P.M."/>
            <person name="Danchin E.G."/>
            <person name="Diener A."/>
            <person name="Gale L.R."/>
            <person name="Gardiner D.M."/>
            <person name="Goff S."/>
            <person name="Hammond-Kosack K.E."/>
            <person name="Hilburn K."/>
            <person name="Hua-Van A."/>
            <person name="Jonkers W."/>
            <person name="Kazan K."/>
            <person name="Kodira C.D."/>
            <person name="Koehrsen M."/>
            <person name="Kumar L."/>
            <person name="Lee Y.H."/>
            <person name="Li L."/>
            <person name="Manners J.M."/>
            <person name="Miranda-Saavedra D."/>
            <person name="Mukherjee M."/>
            <person name="Park G."/>
            <person name="Park J."/>
            <person name="Park S.Y."/>
            <person name="Proctor R.H."/>
            <person name="Regev A."/>
            <person name="Ruiz-Roldan M.C."/>
            <person name="Sain D."/>
            <person name="Sakthikumar S."/>
            <person name="Sykes S."/>
            <person name="Schwartz D.C."/>
            <person name="Turgeon B.G."/>
            <person name="Wapinski I."/>
            <person name="Yoder O."/>
            <person name="Young S."/>
            <person name="Zeng Q."/>
            <person name="Zhou S."/>
            <person name="Galagan J."/>
            <person name="Cuomo C.A."/>
            <person name="Kistler H.C."/>
            <person name="Rep M."/>
        </authorList>
    </citation>
    <scope>NUCLEOTIDE SEQUENCE [LARGE SCALE GENOMIC DNA]</scope>
    <source>
        <strain evidence="2">M3125 / FGSC 7600</strain>
    </source>
</reference>
<dbReference type="AlphaFoldDB" id="W7M0L7"/>
<dbReference type="PANTHER" id="PTHR33112">
    <property type="entry name" value="DOMAIN PROTEIN, PUTATIVE-RELATED"/>
    <property type="match status" value="1"/>
</dbReference>
<gene>
    <name evidence="1" type="ORF">FVEG_15232</name>
</gene>
<dbReference type="EMBL" id="CM000582">
    <property type="protein sequence ID" value="EWG41125.1"/>
    <property type="molecule type" value="Genomic_DNA"/>
</dbReference>
<dbReference type="PANTHER" id="PTHR33112:SF16">
    <property type="entry name" value="HETEROKARYON INCOMPATIBILITY DOMAIN-CONTAINING PROTEIN"/>
    <property type="match status" value="1"/>
</dbReference>
<dbReference type="OrthoDB" id="5362512at2759"/>
<evidence type="ECO:0000313" key="2">
    <source>
        <dbReference type="Proteomes" id="UP000009096"/>
    </source>
</evidence>
<proteinExistence type="predicted"/>